<evidence type="ECO:0000313" key="1">
    <source>
        <dbReference type="EMBL" id="MFD2921164.1"/>
    </source>
</evidence>
<accession>A0ABW6A735</accession>
<comment type="caution">
    <text evidence="1">The sequence shown here is derived from an EMBL/GenBank/DDBJ whole genome shotgun (WGS) entry which is preliminary data.</text>
</comment>
<organism evidence="1 2">
    <name type="scientific">Terrimonas rubra</name>
    <dbReference type="NCBI Taxonomy" id="1035890"/>
    <lineage>
        <taxon>Bacteria</taxon>
        <taxon>Pseudomonadati</taxon>
        <taxon>Bacteroidota</taxon>
        <taxon>Chitinophagia</taxon>
        <taxon>Chitinophagales</taxon>
        <taxon>Chitinophagaceae</taxon>
        <taxon>Terrimonas</taxon>
    </lineage>
</organism>
<evidence type="ECO:0000313" key="2">
    <source>
        <dbReference type="Proteomes" id="UP001597511"/>
    </source>
</evidence>
<protein>
    <submittedName>
        <fullName evidence="1">Uncharacterized protein</fullName>
    </submittedName>
</protein>
<sequence>MNCKPLVFFLLVYTCCLFTSCKEETKTVDLSKAETATVEEFLAAFPETATPFRYADSVLTQKQYDSLRITNKIVTQFVPDSIFAGTFGKGAKPRFYPYAKMYNEDKAQYLIANAIDPKKKASFLLIFDKKNKFLAGMPLLVLDAQSNTEQQVSFDRNAKSIFKGITRKNADESVSQGQTAYAFDEATASFALVMTQPLDNKAPDLINPIDTFSRKQKYTADYGTGKNNLVSIRDGRRENKLTFFIHIDKDNGECTGELKGEATLKSANLAEYRVGGDPCVLEFKFSGNSVTLTEVEGCGSKRDLRCSFNGVYARKKAPAVKKSSKK</sequence>
<dbReference type="PROSITE" id="PS51257">
    <property type="entry name" value="PROKAR_LIPOPROTEIN"/>
    <property type="match status" value="1"/>
</dbReference>
<proteinExistence type="predicted"/>
<dbReference type="EMBL" id="JBHUOZ010000003">
    <property type="protein sequence ID" value="MFD2921164.1"/>
    <property type="molecule type" value="Genomic_DNA"/>
</dbReference>
<name>A0ABW6A735_9BACT</name>
<gene>
    <name evidence="1" type="ORF">ACFS6H_15670</name>
</gene>
<dbReference type="RefSeq" id="WP_386100937.1">
    <property type="nucleotide sequence ID" value="NZ_JBHUOZ010000003.1"/>
</dbReference>
<dbReference type="Proteomes" id="UP001597511">
    <property type="component" value="Unassembled WGS sequence"/>
</dbReference>
<reference evidence="2" key="1">
    <citation type="journal article" date="2019" name="Int. J. Syst. Evol. Microbiol.">
        <title>The Global Catalogue of Microorganisms (GCM) 10K type strain sequencing project: providing services to taxonomists for standard genome sequencing and annotation.</title>
        <authorList>
            <consortium name="The Broad Institute Genomics Platform"/>
            <consortium name="The Broad Institute Genome Sequencing Center for Infectious Disease"/>
            <person name="Wu L."/>
            <person name="Ma J."/>
        </authorList>
    </citation>
    <scope>NUCLEOTIDE SEQUENCE [LARGE SCALE GENOMIC DNA]</scope>
    <source>
        <strain evidence="2">KCTC 23299</strain>
    </source>
</reference>
<keyword evidence="2" id="KW-1185">Reference proteome</keyword>